<proteinExistence type="predicted"/>
<dbReference type="Pfam" id="PF05135">
    <property type="entry name" value="Phage_connect_1"/>
    <property type="match status" value="1"/>
</dbReference>
<protein>
    <submittedName>
        <fullName evidence="1">Head-tail connector protein</fullName>
    </submittedName>
</protein>
<comment type="caution">
    <text evidence="1">The sequence shown here is derived from an EMBL/GenBank/DDBJ whole genome shotgun (WGS) entry which is preliminary data.</text>
</comment>
<evidence type="ECO:0000313" key="2">
    <source>
        <dbReference type="Proteomes" id="UP000675379"/>
    </source>
</evidence>
<gene>
    <name evidence="1" type="ORF">KCG48_04940</name>
</gene>
<dbReference type="AlphaFoldDB" id="A0A941CN08"/>
<sequence>MPTLQDVKDYLGIDYMDAATDRRLTQIISVANKYLEGSLGTGFPTEDPRVKELALIVIADLYDNHTLNEKVAGNIRRLVEDFSLQIRLDMRTAGEVV</sequence>
<accession>A0A941CN08</accession>
<keyword evidence="2" id="KW-1185">Reference proteome</keyword>
<name>A0A941CN08_9CLOT</name>
<dbReference type="Proteomes" id="UP000675379">
    <property type="component" value="Unassembled WGS sequence"/>
</dbReference>
<dbReference type="InterPro" id="IPR021146">
    <property type="entry name" value="Phage_gp6-like_head-tail"/>
</dbReference>
<evidence type="ECO:0000313" key="1">
    <source>
        <dbReference type="EMBL" id="MBR0575686.1"/>
    </source>
</evidence>
<organism evidence="1 2">
    <name type="scientific">Proteiniclasticum sediminis</name>
    <dbReference type="NCBI Taxonomy" id="2804028"/>
    <lineage>
        <taxon>Bacteria</taxon>
        <taxon>Bacillati</taxon>
        <taxon>Bacillota</taxon>
        <taxon>Clostridia</taxon>
        <taxon>Eubacteriales</taxon>
        <taxon>Clostridiaceae</taxon>
        <taxon>Proteiniclasticum</taxon>
    </lineage>
</organism>
<dbReference type="Gene3D" id="1.10.3230.30">
    <property type="entry name" value="Phage gp6-like head-tail connector protein"/>
    <property type="match status" value="1"/>
</dbReference>
<dbReference type="CDD" id="cd08054">
    <property type="entry name" value="gp6"/>
    <property type="match status" value="1"/>
</dbReference>
<dbReference type="RefSeq" id="WP_211800230.1">
    <property type="nucleotide sequence ID" value="NZ_JAGSCS010000004.1"/>
</dbReference>
<reference evidence="1" key="1">
    <citation type="submission" date="2021-04" db="EMBL/GenBank/DDBJ databases">
        <title>Proteiniclasticum sedimins sp. nov., an obligate anaerobic bacterium isolated from anaerobic sludge.</title>
        <authorList>
            <person name="Liu J."/>
        </authorList>
    </citation>
    <scope>NUCLEOTIDE SEQUENCE</scope>
    <source>
        <strain evidence="1">BAD-10</strain>
    </source>
</reference>
<dbReference type="EMBL" id="JAGSCS010000004">
    <property type="protein sequence ID" value="MBR0575686.1"/>
    <property type="molecule type" value="Genomic_DNA"/>
</dbReference>
<dbReference type="NCBIfam" id="TIGR01560">
    <property type="entry name" value="put_DNA_pack"/>
    <property type="match status" value="1"/>
</dbReference>
<dbReference type="InterPro" id="IPR006450">
    <property type="entry name" value="Phage_HK97_gp6-like"/>
</dbReference>